<dbReference type="SUPFAM" id="SSF53822">
    <property type="entry name" value="Periplasmic binding protein-like I"/>
    <property type="match status" value="1"/>
</dbReference>
<dbReference type="InterPro" id="IPR000843">
    <property type="entry name" value="HTH_LacI"/>
</dbReference>
<feature type="domain" description="HTH lacI-type" evidence="4">
    <location>
        <begin position="10"/>
        <end position="64"/>
    </location>
</feature>
<evidence type="ECO:0000256" key="2">
    <source>
        <dbReference type="ARBA" id="ARBA00023125"/>
    </source>
</evidence>
<dbReference type="InterPro" id="IPR028082">
    <property type="entry name" value="Peripla_BP_I"/>
</dbReference>
<accession>A0A1I2HEK5</accession>
<keyword evidence="2" id="KW-0238">DNA-binding</keyword>
<dbReference type="EMBL" id="FONZ01000004">
    <property type="protein sequence ID" value="SFF28092.1"/>
    <property type="molecule type" value="Genomic_DNA"/>
</dbReference>
<dbReference type="GO" id="GO:0000976">
    <property type="term" value="F:transcription cis-regulatory region binding"/>
    <property type="evidence" value="ECO:0007669"/>
    <property type="project" value="TreeGrafter"/>
</dbReference>
<protein>
    <submittedName>
        <fullName evidence="5">Transcriptional regulator, LacI family</fullName>
    </submittedName>
</protein>
<reference evidence="6" key="1">
    <citation type="submission" date="2016-10" db="EMBL/GenBank/DDBJ databases">
        <authorList>
            <person name="Varghese N."/>
            <person name="Submissions S."/>
        </authorList>
    </citation>
    <scope>NUCLEOTIDE SEQUENCE [LARGE SCALE GENOMIC DNA]</scope>
    <source>
        <strain evidence="6">DSM 19083</strain>
    </source>
</reference>
<dbReference type="AlphaFoldDB" id="A0A1I2HEK5"/>
<proteinExistence type="predicted"/>
<evidence type="ECO:0000313" key="5">
    <source>
        <dbReference type="EMBL" id="SFF28092.1"/>
    </source>
</evidence>
<dbReference type="Proteomes" id="UP000198520">
    <property type="component" value="Unassembled WGS sequence"/>
</dbReference>
<evidence type="ECO:0000256" key="3">
    <source>
        <dbReference type="ARBA" id="ARBA00023163"/>
    </source>
</evidence>
<keyword evidence="1" id="KW-0805">Transcription regulation</keyword>
<organism evidence="5 6">
    <name type="scientific">Flavimobilis marinus</name>
    <dbReference type="NCBI Taxonomy" id="285351"/>
    <lineage>
        <taxon>Bacteria</taxon>
        <taxon>Bacillati</taxon>
        <taxon>Actinomycetota</taxon>
        <taxon>Actinomycetes</taxon>
        <taxon>Micrococcales</taxon>
        <taxon>Jonesiaceae</taxon>
        <taxon>Flavimobilis</taxon>
    </lineage>
</organism>
<name>A0A1I2HEK5_9MICO</name>
<keyword evidence="6" id="KW-1185">Reference proteome</keyword>
<dbReference type="CDD" id="cd01392">
    <property type="entry name" value="HTH_LacI"/>
    <property type="match status" value="1"/>
</dbReference>
<dbReference type="PANTHER" id="PTHR30146:SF109">
    <property type="entry name" value="HTH-TYPE TRANSCRIPTIONAL REGULATOR GALS"/>
    <property type="match status" value="1"/>
</dbReference>
<dbReference type="SMART" id="SM00354">
    <property type="entry name" value="HTH_LACI"/>
    <property type="match status" value="1"/>
</dbReference>
<dbReference type="SUPFAM" id="SSF47413">
    <property type="entry name" value="lambda repressor-like DNA-binding domains"/>
    <property type="match status" value="1"/>
</dbReference>
<dbReference type="GO" id="GO:0003700">
    <property type="term" value="F:DNA-binding transcription factor activity"/>
    <property type="evidence" value="ECO:0007669"/>
    <property type="project" value="TreeGrafter"/>
</dbReference>
<evidence type="ECO:0000313" key="6">
    <source>
        <dbReference type="Proteomes" id="UP000198520"/>
    </source>
</evidence>
<sequence length="339" mass="35214">MTTISATAQPTLDEVAAAAGVSRSTASRALNGGARVSPQAQAAVDDAAARLGYVPNRAARSLVTRRTDSIALVVPEPDERVLSDPFIGGTLRGVGAALAATDLQLLLIIARPGESPRRLARYLRAGHVDGVVIASHHREDGLEEAVLASPVPAVFVGRPFAATEGLIYTDVDNRAGARQAVQHLVDTGRTRIAHIAGPADMAAGLDRRDGWSDVLTDAGLPADAFASGEFTVASGHRAMTDLLAVHPDLDAVFAASDSMALGALEALRAHGRRVPEDVSVVGFDDLGVAASMTPPLTTVRNPVVEMASCAVEQLLTLLSGKRDVPTVVFPPELVVRAST</sequence>
<evidence type="ECO:0000256" key="1">
    <source>
        <dbReference type="ARBA" id="ARBA00023015"/>
    </source>
</evidence>
<dbReference type="Pfam" id="PF00356">
    <property type="entry name" value="LacI"/>
    <property type="match status" value="1"/>
</dbReference>
<gene>
    <name evidence="5" type="ORF">SAMN04488035_2276</name>
</gene>
<dbReference type="STRING" id="285351.SAMN04488035_2276"/>
<dbReference type="CDD" id="cd06267">
    <property type="entry name" value="PBP1_LacI_sugar_binding-like"/>
    <property type="match status" value="1"/>
</dbReference>
<dbReference type="PROSITE" id="PS00356">
    <property type="entry name" value="HTH_LACI_1"/>
    <property type="match status" value="1"/>
</dbReference>
<dbReference type="InterPro" id="IPR046335">
    <property type="entry name" value="LacI/GalR-like_sensor"/>
</dbReference>
<keyword evidence="3" id="KW-0804">Transcription</keyword>
<dbReference type="PANTHER" id="PTHR30146">
    <property type="entry name" value="LACI-RELATED TRANSCRIPTIONAL REPRESSOR"/>
    <property type="match status" value="1"/>
</dbReference>
<dbReference type="Gene3D" id="1.10.260.40">
    <property type="entry name" value="lambda repressor-like DNA-binding domains"/>
    <property type="match status" value="1"/>
</dbReference>
<dbReference type="Pfam" id="PF13377">
    <property type="entry name" value="Peripla_BP_3"/>
    <property type="match status" value="1"/>
</dbReference>
<dbReference type="PROSITE" id="PS50932">
    <property type="entry name" value="HTH_LACI_2"/>
    <property type="match status" value="1"/>
</dbReference>
<evidence type="ECO:0000259" key="4">
    <source>
        <dbReference type="PROSITE" id="PS50932"/>
    </source>
</evidence>
<dbReference type="Gene3D" id="3.40.50.2300">
    <property type="match status" value="2"/>
</dbReference>
<dbReference type="InterPro" id="IPR010982">
    <property type="entry name" value="Lambda_DNA-bd_dom_sf"/>
</dbReference>